<gene>
    <name evidence="11" type="ORF">LNKW23_42540</name>
</gene>
<dbReference type="RefSeq" id="WP_285674265.1">
    <property type="nucleotide sequence ID" value="NZ_BSYI01000049.1"/>
</dbReference>
<reference evidence="11 12" key="1">
    <citation type="submission" date="2023-04" db="EMBL/GenBank/DDBJ databases">
        <title>Marinoamorphus aggregata gen. nov., sp. Nov., isolate from tissue of brittle star Ophioplocus japonicus.</title>
        <authorList>
            <person name="Kawano K."/>
            <person name="Sawayama S."/>
            <person name="Nakagawa S."/>
        </authorList>
    </citation>
    <scope>NUCLEOTIDE SEQUENCE [LARGE SCALE GENOMIC DNA]</scope>
    <source>
        <strain evidence="11 12">NKW23</strain>
    </source>
</reference>
<feature type="domain" description="ABC transporter" evidence="10">
    <location>
        <begin position="2"/>
        <end position="236"/>
    </location>
</feature>
<dbReference type="InterPro" id="IPR027417">
    <property type="entry name" value="P-loop_NTPase"/>
</dbReference>
<keyword evidence="5" id="KW-0547">Nucleotide-binding</keyword>
<dbReference type="Pfam" id="PF00005">
    <property type="entry name" value="ABC_tran"/>
    <property type="match status" value="1"/>
</dbReference>
<name>A0ABQ6LSJ1_9RHOB</name>
<keyword evidence="8" id="KW-0406">Ion transport</keyword>
<evidence type="ECO:0000256" key="9">
    <source>
        <dbReference type="ARBA" id="ARBA00023136"/>
    </source>
</evidence>
<dbReference type="Proteomes" id="UP001239909">
    <property type="component" value="Unassembled WGS sequence"/>
</dbReference>
<evidence type="ECO:0000256" key="6">
    <source>
        <dbReference type="ARBA" id="ARBA00022840"/>
    </source>
</evidence>
<comment type="caution">
    <text evidence="11">The sequence shown here is derived from an EMBL/GenBank/DDBJ whole genome shotgun (WGS) entry which is preliminary data.</text>
</comment>
<dbReference type="InterPro" id="IPR017871">
    <property type="entry name" value="ABC_transporter-like_CS"/>
</dbReference>
<dbReference type="InterPro" id="IPR051535">
    <property type="entry name" value="Siderophore_ABC-ATPase"/>
</dbReference>
<accession>A0ABQ6LSJ1</accession>
<evidence type="ECO:0000313" key="12">
    <source>
        <dbReference type="Proteomes" id="UP001239909"/>
    </source>
</evidence>
<evidence type="ECO:0000256" key="3">
    <source>
        <dbReference type="ARBA" id="ARBA00022475"/>
    </source>
</evidence>
<dbReference type="Gene3D" id="3.40.50.300">
    <property type="entry name" value="P-loop containing nucleotide triphosphate hydrolases"/>
    <property type="match status" value="1"/>
</dbReference>
<keyword evidence="7" id="KW-0408">Iron</keyword>
<dbReference type="SMART" id="SM00382">
    <property type="entry name" value="AAA"/>
    <property type="match status" value="1"/>
</dbReference>
<keyword evidence="4" id="KW-0410">Iron transport</keyword>
<dbReference type="SUPFAM" id="SSF52540">
    <property type="entry name" value="P-loop containing nucleoside triphosphate hydrolases"/>
    <property type="match status" value="1"/>
</dbReference>
<evidence type="ECO:0000256" key="1">
    <source>
        <dbReference type="ARBA" id="ARBA00004202"/>
    </source>
</evidence>
<comment type="subcellular location">
    <subcellularLocation>
        <location evidence="1">Cell membrane</location>
        <topology evidence="1">Peripheral membrane protein</topology>
    </subcellularLocation>
</comment>
<proteinExistence type="predicted"/>
<dbReference type="InterPro" id="IPR003593">
    <property type="entry name" value="AAA+_ATPase"/>
</dbReference>
<dbReference type="CDD" id="cd03214">
    <property type="entry name" value="ABC_Iron-Siderophores_B12_Hemin"/>
    <property type="match status" value="1"/>
</dbReference>
<dbReference type="GO" id="GO:0005524">
    <property type="term" value="F:ATP binding"/>
    <property type="evidence" value="ECO:0007669"/>
    <property type="project" value="UniProtKB-KW"/>
</dbReference>
<keyword evidence="9" id="KW-0472">Membrane</keyword>
<dbReference type="PROSITE" id="PS50893">
    <property type="entry name" value="ABC_TRANSPORTER_2"/>
    <property type="match status" value="1"/>
</dbReference>
<keyword evidence="12" id="KW-1185">Reference proteome</keyword>
<evidence type="ECO:0000313" key="11">
    <source>
        <dbReference type="EMBL" id="GMG85038.1"/>
    </source>
</evidence>
<dbReference type="PANTHER" id="PTHR42771">
    <property type="entry name" value="IRON(3+)-HYDROXAMATE IMPORT ATP-BINDING PROTEIN FHUC"/>
    <property type="match status" value="1"/>
</dbReference>
<dbReference type="PANTHER" id="PTHR42771:SF3">
    <property type="entry name" value="PETROBACTIN IMPORT ATP-BINDING PROTEIN YCLP"/>
    <property type="match status" value="1"/>
</dbReference>
<evidence type="ECO:0000259" key="10">
    <source>
        <dbReference type="PROSITE" id="PS50893"/>
    </source>
</evidence>
<evidence type="ECO:0000256" key="7">
    <source>
        <dbReference type="ARBA" id="ARBA00023004"/>
    </source>
</evidence>
<evidence type="ECO:0000256" key="5">
    <source>
        <dbReference type="ARBA" id="ARBA00022741"/>
    </source>
</evidence>
<dbReference type="PROSITE" id="PS00211">
    <property type="entry name" value="ABC_TRANSPORTER_1"/>
    <property type="match status" value="1"/>
</dbReference>
<evidence type="ECO:0000256" key="2">
    <source>
        <dbReference type="ARBA" id="ARBA00022448"/>
    </source>
</evidence>
<evidence type="ECO:0000256" key="8">
    <source>
        <dbReference type="ARBA" id="ARBA00023065"/>
    </source>
</evidence>
<keyword evidence="6 11" id="KW-0067">ATP-binding</keyword>
<evidence type="ECO:0000256" key="4">
    <source>
        <dbReference type="ARBA" id="ARBA00022496"/>
    </source>
</evidence>
<keyword evidence="3" id="KW-1003">Cell membrane</keyword>
<protein>
    <submittedName>
        <fullName evidence="11">ATP-binding cassette domain-containing protein</fullName>
    </submittedName>
</protein>
<dbReference type="InterPro" id="IPR003439">
    <property type="entry name" value="ABC_transporter-like_ATP-bd"/>
</dbReference>
<dbReference type="EMBL" id="BSYI01000049">
    <property type="protein sequence ID" value="GMG85038.1"/>
    <property type="molecule type" value="Genomic_DNA"/>
</dbReference>
<sequence>MIEIRNLSHAEGRTPILHDITLSLPKGGVTAILGPNGAGKSTLLSLMARLRPLQAGSIAYDGMDIAATPTERLARKLAILRQDSTVGSRLTVRDLVGFGRFPHHRGRPGPADRAAVEAALGQFDLAPLAGRFTEELSGGQRQRALVAMAFVQATDYLLLDEPLSGLDMYYARMLMRLLRRLAEEHGRTVVVVLHEINYAAAHADRIVALKDGRVALEGPAAEVFASARLSPIFGMEIPVERWHGRPVALHYT</sequence>
<keyword evidence="2" id="KW-0813">Transport</keyword>
<organism evidence="11 12">
    <name type="scientific">Paralimibaculum aggregatum</name>
    <dbReference type="NCBI Taxonomy" id="3036245"/>
    <lineage>
        <taxon>Bacteria</taxon>
        <taxon>Pseudomonadati</taxon>
        <taxon>Pseudomonadota</taxon>
        <taxon>Alphaproteobacteria</taxon>
        <taxon>Rhodobacterales</taxon>
        <taxon>Paracoccaceae</taxon>
        <taxon>Paralimibaculum</taxon>
    </lineage>
</organism>